<gene>
    <name evidence="2" type="ORF">IC602_04670</name>
</gene>
<feature type="transmembrane region" description="Helical" evidence="1">
    <location>
        <begin position="129"/>
        <end position="148"/>
    </location>
</feature>
<name>A0ABR7VIY8_VIRHA</name>
<evidence type="ECO:0000256" key="1">
    <source>
        <dbReference type="SAM" id="Phobius"/>
    </source>
</evidence>
<feature type="transmembrane region" description="Helical" evidence="1">
    <location>
        <begin position="95"/>
        <end position="113"/>
    </location>
</feature>
<dbReference type="EMBL" id="JACWEZ010000002">
    <property type="protein sequence ID" value="MBD1221892.1"/>
    <property type="molecule type" value="Genomic_DNA"/>
</dbReference>
<proteinExistence type="predicted"/>
<keyword evidence="3" id="KW-1185">Reference proteome</keyword>
<organism evidence="2 3">
    <name type="scientific">Virgibacillus halodenitrificans</name>
    <name type="common">Bacillus halodenitrificans</name>
    <dbReference type="NCBI Taxonomy" id="1482"/>
    <lineage>
        <taxon>Bacteria</taxon>
        <taxon>Bacillati</taxon>
        <taxon>Bacillota</taxon>
        <taxon>Bacilli</taxon>
        <taxon>Bacillales</taxon>
        <taxon>Bacillaceae</taxon>
        <taxon>Virgibacillus</taxon>
    </lineage>
</organism>
<feature type="transmembrane region" description="Helical" evidence="1">
    <location>
        <begin position="188"/>
        <end position="212"/>
    </location>
</feature>
<reference evidence="2 3" key="1">
    <citation type="submission" date="2020-09" db="EMBL/GenBank/DDBJ databases">
        <title>Draft Genome Sequences of Oil-Oxidizing Bacteria Halomonas titanicae, Marinobacter lutaoensis, and Virgibacillus halodenitrificans Isolated from Highly Saline Environments.</title>
        <authorList>
            <person name="Grouzdev D.S."/>
            <person name="Sokolova D.S."/>
            <person name="Semenova E.M."/>
            <person name="Borzenkov I.A."/>
            <person name="Bidzhieva S.K."/>
            <person name="Poltaraus A.B."/>
            <person name="Nazina T.N."/>
        </authorList>
    </citation>
    <scope>NUCLEOTIDE SEQUENCE [LARGE SCALE GENOMIC DNA]</scope>
    <source>
        <strain evidence="2 3">VKM B-3472D</strain>
    </source>
</reference>
<keyword evidence="1" id="KW-0812">Transmembrane</keyword>
<dbReference type="Proteomes" id="UP000621631">
    <property type="component" value="Unassembled WGS sequence"/>
</dbReference>
<evidence type="ECO:0000313" key="3">
    <source>
        <dbReference type="Proteomes" id="UP000621631"/>
    </source>
</evidence>
<keyword evidence="1" id="KW-0472">Membrane</keyword>
<feature type="transmembrane region" description="Helical" evidence="1">
    <location>
        <begin position="160"/>
        <end position="176"/>
    </location>
</feature>
<evidence type="ECO:0000313" key="2">
    <source>
        <dbReference type="EMBL" id="MBD1221892.1"/>
    </source>
</evidence>
<protein>
    <submittedName>
        <fullName evidence="2">Uncharacterized protein</fullName>
    </submittedName>
</protein>
<keyword evidence="1" id="KW-1133">Transmembrane helix</keyword>
<sequence>MVGFLKSIVQQSGQIVALVIFRVTFISLLEIRLLNKFQVIIIKCYKPISTVKGHTFITSEFWETDHERELEKNIMKKKTKLINKEKLDNEFEGTMNLYMIIYFFYGFVLFIFGKKLENFYGSITNLQKSGLFLIILGLFTYTLTLAFSNEKSTLTLRFQYFLMSITLLISAFLIKNDKLKVPSSFDDLFGPLLFFTVLMLSGKLTINLIIIIKKINKSINDPTQKMTILIGFFGVLISLLTMLK</sequence>
<feature type="transmembrane region" description="Helical" evidence="1">
    <location>
        <begin position="224"/>
        <end position="243"/>
    </location>
</feature>
<dbReference type="RefSeq" id="WP_189777295.1">
    <property type="nucleotide sequence ID" value="NZ_JACWEZ010000002.1"/>
</dbReference>
<feature type="transmembrane region" description="Helical" evidence="1">
    <location>
        <begin position="12"/>
        <end position="33"/>
    </location>
</feature>
<comment type="caution">
    <text evidence="2">The sequence shown here is derived from an EMBL/GenBank/DDBJ whole genome shotgun (WGS) entry which is preliminary data.</text>
</comment>
<accession>A0ABR7VIY8</accession>